<keyword evidence="6" id="KW-0862">Zinc</keyword>
<dbReference type="Pfam" id="PF00675">
    <property type="entry name" value="Peptidase_M16"/>
    <property type="match status" value="1"/>
</dbReference>
<keyword evidence="4" id="KW-0479">Metal-binding</keyword>
<keyword evidence="3" id="KW-0645">Protease</keyword>
<feature type="region of interest" description="Disordered" evidence="8">
    <location>
        <begin position="293"/>
        <end position="329"/>
    </location>
</feature>
<keyword evidence="5" id="KW-0378">Hydrolase</keyword>
<dbReference type="GO" id="GO:0043171">
    <property type="term" value="P:peptide catabolic process"/>
    <property type="evidence" value="ECO:0007669"/>
    <property type="project" value="TreeGrafter"/>
</dbReference>
<evidence type="ECO:0000256" key="1">
    <source>
        <dbReference type="ARBA" id="ARBA00001947"/>
    </source>
</evidence>
<feature type="compositionally biased region" description="Polar residues" evidence="8">
    <location>
        <begin position="1"/>
        <end position="20"/>
    </location>
</feature>
<dbReference type="SUPFAM" id="SSF63411">
    <property type="entry name" value="LuxS/MPP-like metallohydrolase"/>
    <property type="match status" value="5"/>
</dbReference>
<feature type="compositionally biased region" description="Polar residues" evidence="8">
    <location>
        <begin position="293"/>
        <end position="323"/>
    </location>
</feature>
<dbReference type="GO" id="GO:0005829">
    <property type="term" value="C:cytosol"/>
    <property type="evidence" value="ECO:0007669"/>
    <property type="project" value="TreeGrafter"/>
</dbReference>
<dbReference type="FunFam" id="3.30.830.10:FF:000005">
    <property type="entry name" value="nardilysin isoform X1"/>
    <property type="match status" value="1"/>
</dbReference>
<dbReference type="Proteomes" id="UP000518752">
    <property type="component" value="Unassembled WGS sequence"/>
</dbReference>
<sequence>MRTAAVSSENGSPCRYSSSARAKKKKVGLRFPNRGPFIKSNHRMLLRSSRLYPPLSRLKLSRLYRPTFNKGKGMATETEWRRVTPGQPTIPPFSVFNKTIQKSQSDDREYRRIRLENGLEAVLIHDGKADKAAASLDVAVGHLSDPDDMPGLAHFCEHLLFMGTEQFPKENEYSEFLAKNNGGSNAYTAASNTNYYFSVATSELSGALDRFSGFFHSPLFAPSCTSRELNAVDSEHKKNHQQDMWRIFQLSKHLSKPGHVWRKFGSGNRESLSRAAKDLKVKGKLVPSVENGSATATLSANPSPIPSRITSPALSVSSSTNSEAEADGGVIGRETRRRLVEWWSREYCASRMHLAVLGRESLDELAEMASKFFSPIPNRQVNPLPMVHDHPYGPDEKGTMIAVQTIMTLHAVEIDLPIEYQAPHWRHKPGGFLGHLIGHEGPGSLYSYLKNKGWVTGLSSGPSPLGRGLDMFRITVYLTKDGFKNYKSVVLSTFKYISLLRSSPTTFESYLQKERAVLSDIRFRFKEKTRPDDYVTGIAERQTQPYPPELLLVAPSVSWEWGDEYLAAAAGAGGGREKVSEYLDQFKLENGRFILMAKGEDLEEVLNLGGGKESDSVWEKEPIYGTMYRVTKVDEEFMRQTAAPNDIPELFLPRPNLFIPTNLDVDKREGVKPVKRPHLIRETSLSSLWHKKDDRFWIPKAHVVIDIRSPVANTSPKAAVLTRLFTDLVTDSLSEFSYDADLAGLMYNCTSHAKGMYMSLQGYNDKMSVLVKQVLEKVKNLEVRKDRLDVMVEQNKHQWENFFLGQSYQLSEYYGRYLMTKEQWTVDESLKELPTVTVEEIRQHAKNLLSNAKLRVLVGGNVYKDEAIKITEMAEAGLGASTLSDSELSERALVLPKGCNFIKTGTIPNPNQTNSALTYYVRIGSVADSRRRVVGALLSQILSEPAFNVLRTKEQLGYVVSSGSWSLPGSVEKGIRIVVQSEKTPGYLEERVEAFLDEMRGNIEGMTLEMFEEHKTGLDKKWREEDKNLGEELSRFLAHVNSGHLDFYRNTTDADTLKDVTKEEIYALFMSHVHPSSKTRSKISVQMRSQKVRPSRVSAAAAKVFEARVRDTGVDVASGAWKEALSDDTPGMEEFEKYWREVLGEGAAQGLLESIPKLVQEYPVPGEGQDRVRSDVTYIGDMKEFRAGLETAEDLGAMVEWGDLPVSKF</sequence>
<dbReference type="InterPro" id="IPR007863">
    <property type="entry name" value="Peptidase_M16_C"/>
</dbReference>
<evidence type="ECO:0000256" key="3">
    <source>
        <dbReference type="ARBA" id="ARBA00022670"/>
    </source>
</evidence>
<dbReference type="Pfam" id="PF16187">
    <property type="entry name" value="Peptidase_M16_M"/>
    <property type="match status" value="1"/>
</dbReference>
<evidence type="ECO:0000313" key="13">
    <source>
        <dbReference type="EMBL" id="KAF5387530.1"/>
    </source>
</evidence>
<name>A0A8H5MAN8_9AGAR</name>
<dbReference type="GO" id="GO:0005739">
    <property type="term" value="C:mitochondrion"/>
    <property type="evidence" value="ECO:0007669"/>
    <property type="project" value="TreeGrafter"/>
</dbReference>
<dbReference type="InterPro" id="IPR011249">
    <property type="entry name" value="Metalloenz_LuxS/M16"/>
</dbReference>
<evidence type="ECO:0000313" key="14">
    <source>
        <dbReference type="Proteomes" id="UP000518752"/>
    </source>
</evidence>
<keyword evidence="14" id="KW-1185">Reference proteome</keyword>
<accession>A0A8H5MAN8</accession>
<dbReference type="InterPro" id="IPR011765">
    <property type="entry name" value="Pept_M16_N"/>
</dbReference>
<dbReference type="PROSITE" id="PS00143">
    <property type="entry name" value="INSULINASE"/>
    <property type="match status" value="1"/>
</dbReference>
<evidence type="ECO:0008006" key="15">
    <source>
        <dbReference type="Google" id="ProtNLM"/>
    </source>
</evidence>
<dbReference type="GO" id="GO:0051603">
    <property type="term" value="P:proteolysis involved in protein catabolic process"/>
    <property type="evidence" value="ECO:0007669"/>
    <property type="project" value="TreeGrafter"/>
</dbReference>
<evidence type="ECO:0000256" key="4">
    <source>
        <dbReference type="ARBA" id="ARBA00022723"/>
    </source>
</evidence>
<evidence type="ECO:0000256" key="5">
    <source>
        <dbReference type="ARBA" id="ARBA00022801"/>
    </source>
</evidence>
<dbReference type="Pfam" id="PF05193">
    <property type="entry name" value="Peptidase_M16_C"/>
    <property type="match status" value="1"/>
</dbReference>
<feature type="region of interest" description="Disordered" evidence="8">
    <location>
        <begin position="1"/>
        <end position="25"/>
    </location>
</feature>
<comment type="caution">
    <text evidence="13">The sequence shown here is derived from an EMBL/GenBank/DDBJ whole genome shotgun (WGS) entry which is preliminary data.</text>
</comment>
<evidence type="ECO:0000256" key="8">
    <source>
        <dbReference type="SAM" id="MobiDB-lite"/>
    </source>
</evidence>
<proteinExistence type="inferred from homology"/>
<protein>
    <recommendedName>
        <fullName evidence="15">Insulin-degrading enzyme</fullName>
    </recommendedName>
</protein>
<dbReference type="FunFam" id="3.30.830.10:FF:000012">
    <property type="entry name" value="Protease 3"/>
    <property type="match status" value="1"/>
</dbReference>
<dbReference type="InterPro" id="IPR050626">
    <property type="entry name" value="Peptidase_M16"/>
</dbReference>
<reference evidence="13 14" key="1">
    <citation type="journal article" date="2020" name="ISME J.">
        <title>Uncovering the hidden diversity of litter-decomposition mechanisms in mushroom-forming fungi.</title>
        <authorList>
            <person name="Floudas D."/>
            <person name="Bentzer J."/>
            <person name="Ahren D."/>
            <person name="Johansson T."/>
            <person name="Persson P."/>
            <person name="Tunlid A."/>
        </authorList>
    </citation>
    <scope>NUCLEOTIDE SEQUENCE [LARGE SCALE GENOMIC DNA]</scope>
    <source>
        <strain evidence="13 14">CBS 406.79</strain>
    </source>
</reference>
<comment type="similarity">
    <text evidence="2">Belongs to the peptidase M16 family.</text>
</comment>
<evidence type="ECO:0000259" key="11">
    <source>
        <dbReference type="Pfam" id="PF16187"/>
    </source>
</evidence>
<gene>
    <name evidence="13" type="ORF">D9757_006605</name>
</gene>
<feature type="domain" description="Peptidase M16 middle/third" evidence="11">
    <location>
        <begin position="523"/>
        <end position="832"/>
    </location>
</feature>
<evidence type="ECO:0000259" key="12">
    <source>
        <dbReference type="Pfam" id="PF22456"/>
    </source>
</evidence>
<evidence type="ECO:0000256" key="7">
    <source>
        <dbReference type="ARBA" id="ARBA00023049"/>
    </source>
</evidence>
<dbReference type="AlphaFoldDB" id="A0A8H5MAN8"/>
<comment type="cofactor">
    <cofactor evidence="1">
        <name>Zn(2+)</name>
        <dbReference type="ChEBI" id="CHEBI:29105"/>
    </cofactor>
</comment>
<feature type="domain" description="Peptidase M16 C-terminal" evidence="10">
    <location>
        <begin position="335"/>
        <end position="506"/>
    </location>
</feature>
<dbReference type="GO" id="GO:0046872">
    <property type="term" value="F:metal ion binding"/>
    <property type="evidence" value="ECO:0007669"/>
    <property type="project" value="UniProtKB-KW"/>
</dbReference>
<dbReference type="InterPro" id="IPR032632">
    <property type="entry name" value="Peptidase_M16_M"/>
</dbReference>
<evidence type="ECO:0000256" key="2">
    <source>
        <dbReference type="ARBA" id="ARBA00007261"/>
    </source>
</evidence>
<dbReference type="FunFam" id="3.30.830.10:FF:000003">
    <property type="entry name" value="Insulin-degrading enzyme"/>
    <property type="match status" value="1"/>
</dbReference>
<evidence type="ECO:0000259" key="9">
    <source>
        <dbReference type="Pfam" id="PF00675"/>
    </source>
</evidence>
<evidence type="ECO:0000256" key="6">
    <source>
        <dbReference type="ARBA" id="ARBA00022833"/>
    </source>
</evidence>
<dbReference type="GO" id="GO:0004222">
    <property type="term" value="F:metalloendopeptidase activity"/>
    <property type="evidence" value="ECO:0007669"/>
    <property type="project" value="InterPro"/>
</dbReference>
<organism evidence="13 14">
    <name type="scientific">Collybiopsis confluens</name>
    <dbReference type="NCBI Taxonomy" id="2823264"/>
    <lineage>
        <taxon>Eukaryota</taxon>
        <taxon>Fungi</taxon>
        <taxon>Dikarya</taxon>
        <taxon>Basidiomycota</taxon>
        <taxon>Agaricomycotina</taxon>
        <taxon>Agaricomycetes</taxon>
        <taxon>Agaricomycetidae</taxon>
        <taxon>Agaricales</taxon>
        <taxon>Marasmiineae</taxon>
        <taxon>Omphalotaceae</taxon>
        <taxon>Collybiopsis</taxon>
    </lineage>
</organism>
<dbReference type="PANTHER" id="PTHR43690:SF18">
    <property type="entry name" value="INSULIN-DEGRADING ENZYME-RELATED"/>
    <property type="match status" value="1"/>
</dbReference>
<dbReference type="PANTHER" id="PTHR43690">
    <property type="entry name" value="NARDILYSIN"/>
    <property type="match status" value="1"/>
</dbReference>
<dbReference type="Gene3D" id="3.30.830.10">
    <property type="entry name" value="Metalloenzyme, LuxS/M16 peptidase-like"/>
    <property type="match status" value="4"/>
</dbReference>
<keyword evidence="7" id="KW-0482">Metalloprotease</keyword>
<feature type="domain" description="Peptidase M16 N-terminal" evidence="9">
    <location>
        <begin position="122"/>
        <end position="258"/>
    </location>
</feature>
<dbReference type="InterPro" id="IPR054734">
    <property type="entry name" value="PqqF-like_C_4"/>
</dbReference>
<dbReference type="EMBL" id="JAACJN010000031">
    <property type="protein sequence ID" value="KAF5387530.1"/>
    <property type="molecule type" value="Genomic_DNA"/>
</dbReference>
<evidence type="ECO:0000259" key="10">
    <source>
        <dbReference type="Pfam" id="PF05193"/>
    </source>
</evidence>
<dbReference type="Pfam" id="PF22456">
    <property type="entry name" value="PqqF-like_C_4"/>
    <property type="match status" value="1"/>
</dbReference>
<feature type="domain" description="Coenzyme PQQ synthesis protein F-like C-terminal lobe" evidence="12">
    <location>
        <begin position="937"/>
        <end position="1036"/>
    </location>
</feature>
<dbReference type="InterPro" id="IPR001431">
    <property type="entry name" value="Pept_M16_Zn_BS"/>
</dbReference>
<dbReference type="OrthoDB" id="952271at2759"/>